<protein>
    <submittedName>
        <fullName evidence="1">Ring finger protein 216</fullName>
    </submittedName>
</protein>
<organism evidence="1 3">
    <name type="scientific">Mus musculus</name>
    <name type="common">Mouse</name>
    <dbReference type="NCBI Taxonomy" id="10090"/>
    <lineage>
        <taxon>Eukaryota</taxon>
        <taxon>Metazoa</taxon>
        <taxon>Chordata</taxon>
        <taxon>Craniata</taxon>
        <taxon>Vertebrata</taxon>
        <taxon>Euteleostomi</taxon>
        <taxon>Mammalia</taxon>
        <taxon>Eutheria</taxon>
        <taxon>Euarchontoglires</taxon>
        <taxon>Glires</taxon>
        <taxon>Rodentia</taxon>
        <taxon>Myomorpha</taxon>
        <taxon>Muroidea</taxon>
        <taxon>Muridae</taxon>
        <taxon>Murinae</taxon>
        <taxon>Mus</taxon>
        <taxon>Mus</taxon>
    </lineage>
</organism>
<keyword evidence="3" id="KW-1185">Reference proteome</keyword>
<dbReference type="Ensembl" id="ENSMUST00000200430.5">
    <property type="protein sequence ID" value="ENSMUSP00000142355.2"/>
    <property type="gene ID" value="ENSMUSG00000045078.13"/>
</dbReference>
<proteinExistence type="predicted"/>
<evidence type="ECO:0000313" key="1">
    <source>
        <dbReference type="Ensembl" id="ENSMUSP00000142355.2"/>
    </source>
</evidence>
<evidence type="ECO:0000313" key="2">
    <source>
        <dbReference type="MGI" id="MGI:1344349"/>
    </source>
</evidence>
<reference evidence="1 3" key="1">
    <citation type="journal article" date="2009" name="PLoS Biol.">
        <title>Lineage-specific biology revealed by a finished genome assembly of the mouse.</title>
        <authorList>
            <consortium name="Mouse Genome Sequencing Consortium"/>
            <person name="Church D.M."/>
            <person name="Goodstadt L."/>
            <person name="Hillier L.W."/>
            <person name="Zody M.C."/>
            <person name="Goldstein S."/>
            <person name="She X."/>
            <person name="Bult C.J."/>
            <person name="Agarwala R."/>
            <person name="Cherry J.L."/>
            <person name="DiCuccio M."/>
            <person name="Hlavina W."/>
            <person name="Kapustin Y."/>
            <person name="Meric P."/>
            <person name="Maglott D."/>
            <person name="Birtle Z."/>
            <person name="Marques A.C."/>
            <person name="Graves T."/>
            <person name="Zhou S."/>
            <person name="Teague B."/>
            <person name="Potamousis K."/>
            <person name="Churas C."/>
            <person name="Place M."/>
            <person name="Herschleb J."/>
            <person name="Runnheim R."/>
            <person name="Forrest D."/>
            <person name="Amos-Landgraf J."/>
            <person name="Schwartz D.C."/>
            <person name="Cheng Z."/>
            <person name="Lindblad-Toh K."/>
            <person name="Eichler E.E."/>
            <person name="Ponting C.P."/>
        </authorList>
    </citation>
    <scope>NUCLEOTIDE SEQUENCE [LARGE SCALE GENOMIC DNA]</scope>
    <source>
        <strain evidence="1 3">C57BL/6J</strain>
    </source>
</reference>
<dbReference type="Antibodypedia" id="11455">
    <property type="antibodies" value="206 antibodies from 28 providers"/>
</dbReference>
<reference evidence="1 3" key="2">
    <citation type="journal article" date="2011" name="PLoS Biol.">
        <title>Modernizing reference genome assemblies.</title>
        <authorList>
            <person name="Church D.M."/>
            <person name="Schneider V.A."/>
            <person name="Graves T."/>
            <person name="Auger K."/>
            <person name="Cunningham F."/>
            <person name="Bouk N."/>
            <person name="Chen H.C."/>
            <person name="Agarwala R."/>
            <person name="McLaren W.M."/>
            <person name="Ritchie G.R."/>
            <person name="Albracht D."/>
            <person name="Kremitzki M."/>
            <person name="Rock S."/>
            <person name="Kotkiewicz H."/>
            <person name="Kremitzki C."/>
            <person name="Wollam A."/>
            <person name="Trani L."/>
            <person name="Fulton L."/>
            <person name="Fulton R."/>
            <person name="Matthews L."/>
            <person name="Whitehead S."/>
            <person name="Chow W."/>
            <person name="Torrance J."/>
            <person name="Dunn M."/>
            <person name="Harden G."/>
            <person name="Threadgold G."/>
            <person name="Wood J."/>
            <person name="Collins J."/>
            <person name="Heath P."/>
            <person name="Griffiths G."/>
            <person name="Pelan S."/>
            <person name="Grafham D."/>
            <person name="Eichler E.E."/>
            <person name="Weinstock G."/>
            <person name="Mardis E.R."/>
            <person name="Wilson R.K."/>
            <person name="Howe K."/>
            <person name="Flicek P."/>
            <person name="Hubbard T."/>
        </authorList>
    </citation>
    <scope>NUCLEOTIDE SEQUENCE [LARGE SCALE GENOMIC DNA]</scope>
    <source>
        <strain evidence="1 3">C57BL/6J</strain>
    </source>
</reference>
<reference evidence="1" key="4">
    <citation type="submission" date="2025-09" db="UniProtKB">
        <authorList>
            <consortium name="Ensembl"/>
        </authorList>
    </citation>
    <scope>IDENTIFICATION</scope>
    <source>
        <strain evidence="1">C57BL/6J</strain>
    </source>
</reference>
<dbReference type="VEuPathDB" id="HostDB:ENSMUSG00000045078"/>
<dbReference type="ExpressionAtlas" id="A0A0G2JDG1">
    <property type="expression patterns" value="baseline and differential"/>
</dbReference>
<dbReference type="GeneTree" id="ENSGT00510000048032"/>
<dbReference type="AlphaFoldDB" id="A0A0G2JDG1"/>
<gene>
    <name evidence="1 2" type="primary">Rnf216</name>
</gene>
<sequence>MAEGNNKEEVIHLNNFPCHRGKDFVIFFWKTQIIQREKTGLLSTPAAACLPARMTRSCLK</sequence>
<accession>A0A0G2JDG1</accession>
<dbReference type="MGI" id="MGI:1344349">
    <property type="gene designation" value="Rnf216"/>
</dbReference>
<name>A0A0G2JDG1_MOUSE</name>
<evidence type="ECO:0000313" key="3">
    <source>
        <dbReference type="Proteomes" id="UP000000589"/>
    </source>
</evidence>
<reference evidence="1" key="3">
    <citation type="submission" date="2025-08" db="UniProtKB">
        <authorList>
            <consortium name="Ensembl"/>
        </authorList>
    </citation>
    <scope>IDENTIFICATION</scope>
    <source>
        <strain evidence="1">C57BL/6J</strain>
    </source>
</reference>
<dbReference type="Proteomes" id="UP000000589">
    <property type="component" value="Chromosome 5"/>
</dbReference>
<dbReference type="Bgee" id="ENSMUSG00000045078">
    <property type="expression patterns" value="Expressed in spermatid and 230 other cell types or tissues"/>
</dbReference>
<dbReference type="AGR" id="MGI:1344349"/>